<evidence type="ECO:0000256" key="5">
    <source>
        <dbReference type="ARBA" id="ARBA00022605"/>
    </source>
</evidence>
<dbReference type="InterPro" id="IPR050480">
    <property type="entry name" value="CysZ-like"/>
</dbReference>
<organism evidence="12 13">
    <name type="scientific">Ketobacter alkanivorans</name>
    <dbReference type="NCBI Taxonomy" id="1917421"/>
    <lineage>
        <taxon>Bacteria</taxon>
        <taxon>Pseudomonadati</taxon>
        <taxon>Pseudomonadota</taxon>
        <taxon>Gammaproteobacteria</taxon>
        <taxon>Pseudomonadales</taxon>
        <taxon>Ketobacteraceae</taxon>
        <taxon>Ketobacter</taxon>
    </lineage>
</organism>
<keyword evidence="3" id="KW-1003">Cell membrane</keyword>
<dbReference type="GO" id="GO:0005886">
    <property type="term" value="C:plasma membrane"/>
    <property type="evidence" value="ECO:0007669"/>
    <property type="project" value="TreeGrafter"/>
</dbReference>
<evidence type="ECO:0000256" key="10">
    <source>
        <dbReference type="ARBA" id="ARBA00023192"/>
    </source>
</evidence>
<dbReference type="NCBIfam" id="NF003433">
    <property type="entry name" value="PRK04949.1"/>
    <property type="match status" value="1"/>
</dbReference>
<evidence type="ECO:0000256" key="2">
    <source>
        <dbReference type="ARBA" id="ARBA00022448"/>
    </source>
</evidence>
<proteinExistence type="predicted"/>
<keyword evidence="8" id="KW-0764">Sulfate transport</keyword>
<accession>A0A2K9LPW2</accession>
<keyword evidence="4" id="KW-0997">Cell inner membrane</keyword>
<evidence type="ECO:0000256" key="9">
    <source>
        <dbReference type="ARBA" id="ARBA00023136"/>
    </source>
</evidence>
<dbReference type="PANTHER" id="PTHR37468:SF1">
    <property type="entry name" value="SULFATE TRANSPORTER CYSZ"/>
    <property type="match status" value="1"/>
</dbReference>
<protein>
    <submittedName>
        <fullName evidence="12">Sulfate transporter CysZ</fullName>
    </submittedName>
</protein>
<keyword evidence="9 11" id="KW-0472">Membrane</keyword>
<dbReference type="KEGG" id="kak:Kalk_19075"/>
<dbReference type="AlphaFoldDB" id="A0A2K9LPW2"/>
<feature type="transmembrane region" description="Helical" evidence="11">
    <location>
        <begin position="97"/>
        <end position="123"/>
    </location>
</feature>
<dbReference type="OrthoDB" id="5292355at2"/>
<evidence type="ECO:0000256" key="3">
    <source>
        <dbReference type="ARBA" id="ARBA00022475"/>
    </source>
</evidence>
<keyword evidence="10" id="KW-0198">Cysteine biosynthesis</keyword>
<feature type="transmembrane region" description="Helical" evidence="11">
    <location>
        <begin position="230"/>
        <end position="263"/>
    </location>
</feature>
<name>A0A2K9LPW2_9GAMM</name>
<dbReference type="InterPro" id="IPR059112">
    <property type="entry name" value="CysZ/EI24"/>
</dbReference>
<feature type="transmembrane region" description="Helical" evidence="11">
    <location>
        <begin position="41"/>
        <end position="65"/>
    </location>
</feature>
<comment type="subcellular location">
    <subcellularLocation>
        <location evidence="1">Membrane</location>
        <topology evidence="1">Multi-pass membrane protein</topology>
    </subcellularLocation>
</comment>
<dbReference type="GO" id="GO:0009675">
    <property type="term" value="F:high-affinity sulfate:proton symporter activity"/>
    <property type="evidence" value="ECO:0007669"/>
    <property type="project" value="TreeGrafter"/>
</dbReference>
<evidence type="ECO:0000256" key="6">
    <source>
        <dbReference type="ARBA" id="ARBA00022692"/>
    </source>
</evidence>
<sequence length="273" mass="30889">MIGFRALTKQEQQHMIQDLKDGVNCVSEGFNLAKRRSLRPYMIVPLITNILLFTISGYLVTSYAYEWISGWTTAVDLWSWLDWLEPFIDQLLGALKWVIFAVIILGLLFVMGSTFTMFTHLVVGPFIGILGEKAELELHEPNYPQHTLGQIAMRTLAREFRKLIYWIVRAVGLGVVSLVLYFIPGVNAVVPVLWFLFGSWILAMQYLDVPADNNGRSFQEVLALMRKHRAAVMAFGAVVMALTSLPIINLFIIPVAVCGGVVFWVRKIQPELN</sequence>
<keyword evidence="13" id="KW-1185">Reference proteome</keyword>
<evidence type="ECO:0000313" key="12">
    <source>
        <dbReference type="EMBL" id="AUM14399.1"/>
    </source>
</evidence>
<dbReference type="GO" id="GO:0019344">
    <property type="term" value="P:cysteine biosynthetic process"/>
    <property type="evidence" value="ECO:0007669"/>
    <property type="project" value="UniProtKB-KW"/>
</dbReference>
<dbReference type="PANTHER" id="PTHR37468">
    <property type="entry name" value="SULFATE TRANSPORTER CYSZ"/>
    <property type="match status" value="1"/>
</dbReference>
<feature type="transmembrane region" description="Helical" evidence="11">
    <location>
        <begin position="189"/>
        <end position="209"/>
    </location>
</feature>
<gene>
    <name evidence="12" type="ORF">Kalk_19075</name>
</gene>
<reference evidence="13" key="1">
    <citation type="submission" date="2017-08" db="EMBL/GenBank/DDBJ databases">
        <title>Direct submision.</title>
        <authorList>
            <person name="Kim S.-J."/>
            <person name="Rhee S.-K."/>
        </authorList>
    </citation>
    <scope>NUCLEOTIDE SEQUENCE [LARGE SCALE GENOMIC DNA]</scope>
    <source>
        <strain evidence="13">GI5</strain>
    </source>
</reference>
<evidence type="ECO:0000256" key="11">
    <source>
        <dbReference type="SAM" id="Phobius"/>
    </source>
</evidence>
<feature type="transmembrane region" description="Helical" evidence="11">
    <location>
        <begin position="163"/>
        <end position="183"/>
    </location>
</feature>
<evidence type="ECO:0000256" key="8">
    <source>
        <dbReference type="ARBA" id="ARBA00023032"/>
    </source>
</evidence>
<dbReference type="Pfam" id="PF07264">
    <property type="entry name" value="EI24"/>
    <property type="match status" value="1"/>
</dbReference>
<evidence type="ECO:0000313" key="13">
    <source>
        <dbReference type="Proteomes" id="UP000235116"/>
    </source>
</evidence>
<dbReference type="GO" id="GO:0000103">
    <property type="term" value="P:sulfate assimilation"/>
    <property type="evidence" value="ECO:0007669"/>
    <property type="project" value="TreeGrafter"/>
</dbReference>
<dbReference type="Proteomes" id="UP000235116">
    <property type="component" value="Chromosome"/>
</dbReference>
<dbReference type="EMBL" id="CP022684">
    <property type="protein sequence ID" value="AUM14399.1"/>
    <property type="molecule type" value="Genomic_DNA"/>
</dbReference>
<keyword evidence="2" id="KW-0813">Transport</keyword>
<keyword evidence="7 11" id="KW-1133">Transmembrane helix</keyword>
<evidence type="ECO:0000256" key="4">
    <source>
        <dbReference type="ARBA" id="ARBA00022519"/>
    </source>
</evidence>
<evidence type="ECO:0000256" key="7">
    <source>
        <dbReference type="ARBA" id="ARBA00022989"/>
    </source>
</evidence>
<evidence type="ECO:0000256" key="1">
    <source>
        <dbReference type="ARBA" id="ARBA00004141"/>
    </source>
</evidence>
<dbReference type="RefSeq" id="WP_101895773.1">
    <property type="nucleotide sequence ID" value="NZ_CP022684.1"/>
</dbReference>
<keyword evidence="5" id="KW-0028">Amino-acid biosynthesis</keyword>
<keyword evidence="6 11" id="KW-0812">Transmembrane</keyword>